<evidence type="ECO:0000313" key="3">
    <source>
        <dbReference type="Proteomes" id="UP001221898"/>
    </source>
</evidence>
<feature type="region of interest" description="Disordered" evidence="1">
    <location>
        <begin position="117"/>
        <end position="136"/>
    </location>
</feature>
<gene>
    <name evidence="2" type="ORF">AAFF_G00090530</name>
</gene>
<organism evidence="2 3">
    <name type="scientific">Aldrovandia affinis</name>
    <dbReference type="NCBI Taxonomy" id="143900"/>
    <lineage>
        <taxon>Eukaryota</taxon>
        <taxon>Metazoa</taxon>
        <taxon>Chordata</taxon>
        <taxon>Craniata</taxon>
        <taxon>Vertebrata</taxon>
        <taxon>Euteleostomi</taxon>
        <taxon>Actinopterygii</taxon>
        <taxon>Neopterygii</taxon>
        <taxon>Teleostei</taxon>
        <taxon>Notacanthiformes</taxon>
        <taxon>Halosauridae</taxon>
        <taxon>Aldrovandia</taxon>
    </lineage>
</organism>
<keyword evidence="3" id="KW-1185">Reference proteome</keyword>
<feature type="region of interest" description="Disordered" evidence="1">
    <location>
        <begin position="203"/>
        <end position="227"/>
    </location>
</feature>
<dbReference type="Proteomes" id="UP001221898">
    <property type="component" value="Unassembled WGS sequence"/>
</dbReference>
<dbReference type="AlphaFoldDB" id="A0AAD7WC94"/>
<comment type="caution">
    <text evidence="2">The sequence shown here is derived from an EMBL/GenBank/DDBJ whole genome shotgun (WGS) entry which is preliminary data.</text>
</comment>
<accession>A0AAD7WC94</accession>
<protein>
    <submittedName>
        <fullName evidence="2">Uncharacterized protein</fullName>
    </submittedName>
</protein>
<sequence length="361" mass="38760">MPKKWGPLSTKALGEPGILLGSRQGRRPPVSTERAVTAIRRSESPPFPPPQSTHPPTPPGAAAQVGLRQSRFPQRLDEEVGCNETEVTRNAHVFACRWEASQKPAIVRLVGTAKAVSMSRRPMPPSKPRSGGSALGCGHAVSRTCNPAKREPAPERRVPHTGPTKEESLQGCPALRTAGYGESETTSGLHWGQPDGNVWLKTSGQKTTTPERKVPPPQHPTLSEQGARVQKCVVAHGSTHVVKSASELLEEARRITGTRTGGQHMSPEDKQAKAGAPVRDSGSREGVEMLAITNALLRDSGSREDEEEIIVVPQNEGDDDAPSTAERVTKEPMESVLCVRYANTSKARLEPEHPLTDCAGS</sequence>
<feature type="region of interest" description="Disordered" evidence="1">
    <location>
        <begin position="1"/>
        <end position="67"/>
    </location>
</feature>
<evidence type="ECO:0000256" key="1">
    <source>
        <dbReference type="SAM" id="MobiDB-lite"/>
    </source>
</evidence>
<name>A0AAD7WC94_9TELE</name>
<feature type="compositionally biased region" description="Pro residues" evidence="1">
    <location>
        <begin position="45"/>
        <end position="59"/>
    </location>
</feature>
<feature type="region of interest" description="Disordered" evidence="1">
    <location>
        <begin position="297"/>
        <end position="330"/>
    </location>
</feature>
<dbReference type="EMBL" id="JAINUG010000158">
    <property type="protein sequence ID" value="KAJ8391423.1"/>
    <property type="molecule type" value="Genomic_DNA"/>
</dbReference>
<feature type="region of interest" description="Disordered" evidence="1">
    <location>
        <begin position="257"/>
        <end position="285"/>
    </location>
</feature>
<reference evidence="2" key="1">
    <citation type="journal article" date="2023" name="Science">
        <title>Genome structures resolve the early diversification of teleost fishes.</title>
        <authorList>
            <person name="Parey E."/>
            <person name="Louis A."/>
            <person name="Montfort J."/>
            <person name="Bouchez O."/>
            <person name="Roques C."/>
            <person name="Iampietro C."/>
            <person name="Lluch J."/>
            <person name="Castinel A."/>
            <person name="Donnadieu C."/>
            <person name="Desvignes T."/>
            <person name="Floi Bucao C."/>
            <person name="Jouanno E."/>
            <person name="Wen M."/>
            <person name="Mejri S."/>
            <person name="Dirks R."/>
            <person name="Jansen H."/>
            <person name="Henkel C."/>
            <person name="Chen W.J."/>
            <person name="Zahm M."/>
            <person name="Cabau C."/>
            <person name="Klopp C."/>
            <person name="Thompson A.W."/>
            <person name="Robinson-Rechavi M."/>
            <person name="Braasch I."/>
            <person name="Lecointre G."/>
            <person name="Bobe J."/>
            <person name="Postlethwait J.H."/>
            <person name="Berthelot C."/>
            <person name="Roest Crollius H."/>
            <person name="Guiguen Y."/>
        </authorList>
    </citation>
    <scope>NUCLEOTIDE SEQUENCE</scope>
    <source>
        <strain evidence="2">NC1722</strain>
    </source>
</reference>
<proteinExistence type="predicted"/>
<feature type="region of interest" description="Disordered" evidence="1">
    <location>
        <begin position="143"/>
        <end position="170"/>
    </location>
</feature>
<feature type="compositionally biased region" description="Basic and acidic residues" evidence="1">
    <location>
        <begin position="148"/>
        <end position="168"/>
    </location>
</feature>
<evidence type="ECO:0000313" key="2">
    <source>
        <dbReference type="EMBL" id="KAJ8391423.1"/>
    </source>
</evidence>